<sequence length="106" mass="11723">MQHDIGASTSRTQTPTLPEHAVVGIRPLQHQYSTIHTTTALQPSCVLQATYRGELGAGDTRYPLTPFPSVHPPVQADRKSDRKSKERIKGKEEQAEKEEKDTSVSS</sequence>
<proteinExistence type="predicted"/>
<dbReference type="EMBL" id="CM024796">
    <property type="protein sequence ID" value="KAG8000980.1"/>
    <property type="molecule type" value="Genomic_DNA"/>
</dbReference>
<dbReference type="Proteomes" id="UP000805704">
    <property type="component" value="Chromosome 8"/>
</dbReference>
<evidence type="ECO:0000313" key="2">
    <source>
        <dbReference type="Proteomes" id="UP000805704"/>
    </source>
</evidence>
<gene>
    <name evidence="1" type="ORF">GBF38_018370</name>
</gene>
<protein>
    <submittedName>
        <fullName evidence="1">Uncharacterized protein</fullName>
    </submittedName>
</protein>
<comment type="caution">
    <text evidence="1">The sequence shown here is derived from an EMBL/GenBank/DDBJ whole genome shotgun (WGS) entry which is preliminary data.</text>
</comment>
<name>A0ACB7EFI3_NIBAL</name>
<organism evidence="1 2">
    <name type="scientific">Nibea albiflora</name>
    <name type="common">Yellow drum</name>
    <name type="synonym">Corvina albiflora</name>
    <dbReference type="NCBI Taxonomy" id="240163"/>
    <lineage>
        <taxon>Eukaryota</taxon>
        <taxon>Metazoa</taxon>
        <taxon>Chordata</taxon>
        <taxon>Craniata</taxon>
        <taxon>Vertebrata</taxon>
        <taxon>Euteleostomi</taxon>
        <taxon>Actinopterygii</taxon>
        <taxon>Neopterygii</taxon>
        <taxon>Teleostei</taxon>
        <taxon>Neoteleostei</taxon>
        <taxon>Acanthomorphata</taxon>
        <taxon>Eupercaria</taxon>
        <taxon>Sciaenidae</taxon>
        <taxon>Nibea</taxon>
    </lineage>
</organism>
<reference evidence="1" key="1">
    <citation type="submission" date="2020-04" db="EMBL/GenBank/DDBJ databases">
        <title>A chromosome-scale assembly and high-density genetic map of the yellow drum (Nibea albiflora) genome.</title>
        <authorList>
            <person name="Xu D."/>
            <person name="Zhang W."/>
            <person name="Chen R."/>
            <person name="Tan P."/>
            <person name="Wang L."/>
            <person name="Song H."/>
            <person name="Tian L."/>
            <person name="Zhu Q."/>
            <person name="Wang B."/>
        </authorList>
    </citation>
    <scope>NUCLEOTIDE SEQUENCE</scope>
    <source>
        <strain evidence="1">ZJHYS-2018</strain>
    </source>
</reference>
<accession>A0ACB7EFI3</accession>
<evidence type="ECO:0000313" key="1">
    <source>
        <dbReference type="EMBL" id="KAG8000980.1"/>
    </source>
</evidence>
<keyword evidence="2" id="KW-1185">Reference proteome</keyword>